<protein>
    <submittedName>
        <fullName evidence="2">Uncharacterized protein</fullName>
    </submittedName>
</protein>
<dbReference type="AlphaFoldDB" id="A0A0A9B1X7"/>
<accession>A0A0A9B1X7</accession>
<feature type="compositionally biased region" description="Basic and acidic residues" evidence="1">
    <location>
        <begin position="111"/>
        <end position="122"/>
    </location>
</feature>
<sequence>MPPVHDLEGDISGDSAQRYKNVEAAAQAAFESAASAAAAAKEAMELSRGEPRGPGDRRKPGRVRMDHETKEGEEMPDGKKFEKIGHARNYSSETEVWSEDEANHGNIAVNELKRNEQQDPARSRPASVRTKRGF</sequence>
<organism evidence="2">
    <name type="scientific">Arundo donax</name>
    <name type="common">Giant reed</name>
    <name type="synonym">Donax arundinaceus</name>
    <dbReference type="NCBI Taxonomy" id="35708"/>
    <lineage>
        <taxon>Eukaryota</taxon>
        <taxon>Viridiplantae</taxon>
        <taxon>Streptophyta</taxon>
        <taxon>Embryophyta</taxon>
        <taxon>Tracheophyta</taxon>
        <taxon>Spermatophyta</taxon>
        <taxon>Magnoliopsida</taxon>
        <taxon>Liliopsida</taxon>
        <taxon>Poales</taxon>
        <taxon>Poaceae</taxon>
        <taxon>PACMAD clade</taxon>
        <taxon>Arundinoideae</taxon>
        <taxon>Arundineae</taxon>
        <taxon>Arundo</taxon>
    </lineage>
</organism>
<feature type="compositionally biased region" description="Basic and acidic residues" evidence="1">
    <location>
        <begin position="42"/>
        <end position="85"/>
    </location>
</feature>
<proteinExistence type="predicted"/>
<evidence type="ECO:0000256" key="1">
    <source>
        <dbReference type="SAM" id="MobiDB-lite"/>
    </source>
</evidence>
<evidence type="ECO:0000313" key="2">
    <source>
        <dbReference type="EMBL" id="JAD55150.1"/>
    </source>
</evidence>
<dbReference type="EMBL" id="GBRH01242745">
    <property type="protein sequence ID" value="JAD55150.1"/>
    <property type="molecule type" value="Transcribed_RNA"/>
</dbReference>
<reference evidence="2" key="1">
    <citation type="submission" date="2014-09" db="EMBL/GenBank/DDBJ databases">
        <authorList>
            <person name="Magalhaes I.L.F."/>
            <person name="Oliveira U."/>
            <person name="Santos F.R."/>
            <person name="Vidigal T.H.D.A."/>
            <person name="Brescovit A.D."/>
            <person name="Santos A.J."/>
        </authorList>
    </citation>
    <scope>NUCLEOTIDE SEQUENCE</scope>
    <source>
        <tissue evidence="2">Shoot tissue taken approximately 20 cm above the soil surface</tissue>
    </source>
</reference>
<reference evidence="2" key="2">
    <citation type="journal article" date="2015" name="Data Brief">
        <title>Shoot transcriptome of the giant reed, Arundo donax.</title>
        <authorList>
            <person name="Barrero R.A."/>
            <person name="Guerrero F.D."/>
            <person name="Moolhuijzen P."/>
            <person name="Goolsby J.A."/>
            <person name="Tidwell J."/>
            <person name="Bellgard S.E."/>
            <person name="Bellgard M.I."/>
        </authorList>
    </citation>
    <scope>NUCLEOTIDE SEQUENCE</scope>
    <source>
        <tissue evidence="2">Shoot tissue taken approximately 20 cm above the soil surface</tissue>
    </source>
</reference>
<name>A0A0A9B1X7_ARUDO</name>
<feature type="region of interest" description="Disordered" evidence="1">
    <location>
        <begin position="37"/>
        <end position="134"/>
    </location>
</feature>